<sequence>MDHIVYLDYKSEELNHLIDGTKDIILRGATGRKLPYGRVAIDDTLYFVNNNGEGLIKAKAVVQEVYFSDKLTTDESNAMVDGISHRIKLNNKALVRFRGKRYLSFHI</sequence>
<protein>
    <recommendedName>
        <fullName evidence="3">ASCH domain-containing protein</fullName>
    </recommendedName>
</protein>
<proteinExistence type="predicted"/>
<reference evidence="1 2" key="1">
    <citation type="submission" date="2020-02" db="EMBL/GenBank/DDBJ databases">
        <authorList>
            <person name="Zheng R.K."/>
            <person name="Sun C.M."/>
        </authorList>
    </citation>
    <scope>NUCLEOTIDE SEQUENCE [LARGE SCALE GENOMIC DNA]</scope>
    <source>
        <strain evidence="2">zrk13</strain>
    </source>
</reference>
<organism evidence="1 2">
    <name type="scientific">Candidatus Xianfuyuplasma coldseepsis</name>
    <dbReference type="NCBI Taxonomy" id="2782163"/>
    <lineage>
        <taxon>Bacteria</taxon>
        <taxon>Bacillati</taxon>
        <taxon>Mycoplasmatota</taxon>
        <taxon>Mollicutes</taxon>
        <taxon>Candidatus Izemoplasmatales</taxon>
        <taxon>Candidatus Izemoplasmataceae</taxon>
        <taxon>Candidatus Xianfuyuplasma</taxon>
    </lineage>
</organism>
<dbReference type="RefSeq" id="WP_258877089.1">
    <property type="nucleotide sequence ID" value="NZ_CP048914.1"/>
</dbReference>
<gene>
    <name evidence="1" type="ORF">G4Z02_05880</name>
</gene>
<dbReference type="Proteomes" id="UP000514720">
    <property type="component" value="Chromosome"/>
</dbReference>
<dbReference type="EMBL" id="CP048914">
    <property type="protein sequence ID" value="QMS85298.1"/>
    <property type="molecule type" value="Genomic_DNA"/>
</dbReference>
<evidence type="ECO:0008006" key="3">
    <source>
        <dbReference type="Google" id="ProtNLM"/>
    </source>
</evidence>
<name>A0A7L7KU50_9MOLU</name>
<accession>A0A7L7KU50</accession>
<dbReference type="AlphaFoldDB" id="A0A7L7KU50"/>
<dbReference type="KEGG" id="xcl:G4Z02_05880"/>
<evidence type="ECO:0000313" key="2">
    <source>
        <dbReference type="Proteomes" id="UP000514720"/>
    </source>
</evidence>
<keyword evidence="2" id="KW-1185">Reference proteome</keyword>
<evidence type="ECO:0000313" key="1">
    <source>
        <dbReference type="EMBL" id="QMS85298.1"/>
    </source>
</evidence>